<sequence>MVTTAQTIIISGYYGFRNSGDEAVLKSILTALEEESRQARITVKPVVLSSDPAWTEKMYGVEAVPRMSLGEVRRAVKNSDGLISGGGSLLQDATSPKSIPYYLAILKLAQWAGKPTFVYAQGIGPVQRKIFYPMIRSVFQRCEYVSVRDKQSAALLGSMKLKSPTVEVVPDPVMGLPLPSDSGQAHKAAAELNQDELPTVGVSVRYWDKEHRDLTAIADGLKKLAAGRRVHLRFFPFHLPDDEQASRMVMDLLGDIRGTGSRVSISDQVTDPQQMLLEVSRCSLMIGMRLHSLIYAASHQVPPLGISYDPKIDHFLSRVGSQPVGTAEALDGQKLAVEAMRLLDERNQWIESQGAAIALLKSEARLPAQHIINYLCRKG</sequence>
<feature type="domain" description="Polysaccharide pyruvyl transferase" evidence="1">
    <location>
        <begin position="18"/>
        <end position="310"/>
    </location>
</feature>
<dbReference type="AlphaFoldDB" id="A0A222WIG0"/>
<dbReference type="NCBIfam" id="TIGR03609">
    <property type="entry name" value="S_layer_CsaB"/>
    <property type="match status" value="1"/>
</dbReference>
<evidence type="ECO:0000313" key="3">
    <source>
        <dbReference type="Proteomes" id="UP000214666"/>
    </source>
</evidence>
<dbReference type="PANTHER" id="PTHR36836">
    <property type="entry name" value="COLANIC ACID BIOSYNTHESIS PROTEIN WCAK"/>
    <property type="match status" value="1"/>
</dbReference>
<dbReference type="EMBL" id="CP020028">
    <property type="protein sequence ID" value="ASR45583.1"/>
    <property type="molecule type" value="Genomic_DNA"/>
</dbReference>
<dbReference type="OrthoDB" id="3199616at2"/>
<reference evidence="2 3" key="1">
    <citation type="submission" date="2017-03" db="EMBL/GenBank/DDBJ databases">
        <title>Complete genome sequence of Paenibacillus Kribbensis producing bioflocculants.</title>
        <authorList>
            <person name="Lee H.-G."/>
            <person name="Oh H.-M."/>
        </authorList>
    </citation>
    <scope>NUCLEOTIDE SEQUENCE [LARGE SCALE GENOMIC DNA]</scope>
    <source>
        <strain evidence="2 3">AM49</strain>
    </source>
</reference>
<accession>A0A222WIG0</accession>
<proteinExistence type="predicted"/>
<organism evidence="2 3">
    <name type="scientific">Paenibacillus kribbensis</name>
    <dbReference type="NCBI Taxonomy" id="172713"/>
    <lineage>
        <taxon>Bacteria</taxon>
        <taxon>Bacillati</taxon>
        <taxon>Bacillota</taxon>
        <taxon>Bacilli</taxon>
        <taxon>Bacillales</taxon>
        <taxon>Paenibacillaceae</taxon>
        <taxon>Paenibacillus</taxon>
    </lineage>
</organism>
<dbReference type="STRING" id="172713.GCA_001705305_02708"/>
<dbReference type="Proteomes" id="UP000214666">
    <property type="component" value="Chromosome"/>
</dbReference>
<dbReference type="InterPro" id="IPR007345">
    <property type="entry name" value="Polysacch_pyruvyl_Trfase"/>
</dbReference>
<dbReference type="RefSeq" id="WP_094153591.1">
    <property type="nucleotide sequence ID" value="NZ_CP020028.1"/>
</dbReference>
<gene>
    <name evidence="2" type="ORF">B4V02_02090</name>
</gene>
<evidence type="ECO:0000259" key="1">
    <source>
        <dbReference type="Pfam" id="PF04230"/>
    </source>
</evidence>
<keyword evidence="2" id="KW-0808">Transferase</keyword>
<protein>
    <submittedName>
        <fullName evidence="2">Polysaccharide pyruvyl transferase CsaB</fullName>
    </submittedName>
</protein>
<dbReference type="Pfam" id="PF04230">
    <property type="entry name" value="PS_pyruv_trans"/>
    <property type="match status" value="1"/>
</dbReference>
<evidence type="ECO:0000313" key="2">
    <source>
        <dbReference type="EMBL" id="ASR45583.1"/>
    </source>
</evidence>
<dbReference type="InterPro" id="IPR019896">
    <property type="entry name" value="Polysacch_pyruvyl_Trfase_CsaB"/>
</dbReference>
<keyword evidence="3" id="KW-1185">Reference proteome</keyword>
<name>A0A222WIG0_9BACL</name>
<dbReference type="KEGG" id="pkb:B4V02_02090"/>
<dbReference type="GO" id="GO:0016740">
    <property type="term" value="F:transferase activity"/>
    <property type="evidence" value="ECO:0007669"/>
    <property type="project" value="UniProtKB-KW"/>
</dbReference>
<dbReference type="PANTHER" id="PTHR36836:SF1">
    <property type="entry name" value="COLANIC ACID BIOSYNTHESIS PROTEIN WCAK"/>
    <property type="match status" value="1"/>
</dbReference>